<protein>
    <submittedName>
        <fullName evidence="2">Uncharacterized protein</fullName>
    </submittedName>
</protein>
<dbReference type="Proteomes" id="UP000011648">
    <property type="component" value="Unassembled WGS sequence"/>
</dbReference>
<name>M0ADE6_9EURY</name>
<dbReference type="STRING" id="1230458.C484_03785"/>
<feature type="transmembrane region" description="Helical" evidence="1">
    <location>
        <begin position="21"/>
        <end position="39"/>
    </location>
</feature>
<gene>
    <name evidence="2" type="ORF">C484_03785</name>
</gene>
<evidence type="ECO:0000313" key="2">
    <source>
        <dbReference type="EMBL" id="ELY95378.1"/>
    </source>
</evidence>
<dbReference type="OrthoDB" id="205804at2157"/>
<evidence type="ECO:0000256" key="1">
    <source>
        <dbReference type="SAM" id="Phobius"/>
    </source>
</evidence>
<dbReference type="RefSeq" id="WP_006824633.1">
    <property type="nucleotide sequence ID" value="NZ_AOIL01000013.1"/>
</dbReference>
<comment type="caution">
    <text evidence="2">The sequence shown here is derived from an EMBL/GenBank/DDBJ whole genome shotgun (WGS) entry which is preliminary data.</text>
</comment>
<dbReference type="EMBL" id="AOIL01000013">
    <property type="protein sequence ID" value="ELY95378.1"/>
    <property type="molecule type" value="Genomic_DNA"/>
</dbReference>
<evidence type="ECO:0000313" key="3">
    <source>
        <dbReference type="Proteomes" id="UP000011648"/>
    </source>
</evidence>
<keyword evidence="1" id="KW-0472">Membrane</keyword>
<keyword evidence="3" id="KW-1185">Reference proteome</keyword>
<keyword evidence="1" id="KW-0812">Transmembrane</keyword>
<keyword evidence="1" id="KW-1133">Transmembrane helix</keyword>
<reference evidence="2 3" key="1">
    <citation type="journal article" date="2014" name="PLoS Genet.">
        <title>Phylogenetically driven sequencing of extremely halophilic archaea reveals strategies for static and dynamic osmo-response.</title>
        <authorList>
            <person name="Becker E.A."/>
            <person name="Seitzer P.M."/>
            <person name="Tritt A."/>
            <person name="Larsen D."/>
            <person name="Krusor M."/>
            <person name="Yao A.I."/>
            <person name="Wu D."/>
            <person name="Madern D."/>
            <person name="Eisen J.A."/>
            <person name="Darling A.E."/>
            <person name="Facciotti M.T."/>
        </authorList>
    </citation>
    <scope>NUCLEOTIDE SEQUENCE [LARGE SCALE GENOMIC DNA]</scope>
    <source>
        <strain evidence="2 3">DSM 12281</strain>
    </source>
</reference>
<proteinExistence type="predicted"/>
<feature type="transmembrane region" description="Helical" evidence="1">
    <location>
        <begin position="45"/>
        <end position="66"/>
    </location>
</feature>
<organism evidence="2 3">
    <name type="scientific">Natrialba taiwanensis DSM 12281</name>
    <dbReference type="NCBI Taxonomy" id="1230458"/>
    <lineage>
        <taxon>Archaea</taxon>
        <taxon>Methanobacteriati</taxon>
        <taxon>Methanobacteriota</taxon>
        <taxon>Stenosarchaea group</taxon>
        <taxon>Halobacteria</taxon>
        <taxon>Halobacteriales</taxon>
        <taxon>Natrialbaceae</taxon>
        <taxon>Natrialba</taxon>
    </lineage>
</organism>
<sequence length="71" mass="7530">MSRRRGPRSDSNEGNQRRLRQLGAAFVLLVGLSGGTMALQGGASLLTAGAVILGCLVAGSVLLWYLHWIVH</sequence>
<accession>M0ADE6</accession>
<dbReference type="AlphaFoldDB" id="M0ADE6"/>